<name>A0A7R9CWA9_TIMCR</name>
<gene>
    <name evidence="1" type="ORF">TCEB3V08_LOCUS6999</name>
</gene>
<evidence type="ECO:0000313" key="1">
    <source>
        <dbReference type="EMBL" id="CAD7403469.1"/>
    </source>
</evidence>
<protein>
    <submittedName>
        <fullName evidence="1">Uncharacterized protein</fullName>
    </submittedName>
</protein>
<sequence length="332" mass="36547">MGCELNLPVFGHPSYCESEAGVGGVGRVWKSDKSVPGPRIEPRPPALKSNTLPLDHQVTRLHRVLLPVRVIRLSTNYANGLGIGKVELEEVTPHLRGGRVENHLGKTTPVHPTEIRTSISPYSAVEFNTTSALANYATEAGFILIKITPNTNGRNLNPDFTDKPNERDVAVNLKRTGCRFNEPTCGNKSIEGTHQCQIPHRKLRDRMSRHILFKFHEVQELLRLPASVAACSKASLSQYRLAADDGEYGNLAVTSHPTEIRTSVSPSSAVELNTTSALANYATEAGRVCPALQMSALRRETVNYVSVKFLLHPPSFTPFPSCRSHSTFYSEE</sequence>
<dbReference type="EMBL" id="OC318854">
    <property type="protein sequence ID" value="CAD7403469.1"/>
    <property type="molecule type" value="Genomic_DNA"/>
</dbReference>
<reference evidence="1" key="1">
    <citation type="submission" date="2020-11" db="EMBL/GenBank/DDBJ databases">
        <authorList>
            <person name="Tran Van P."/>
        </authorList>
    </citation>
    <scope>NUCLEOTIDE SEQUENCE</scope>
</reference>
<proteinExistence type="predicted"/>
<dbReference type="AlphaFoldDB" id="A0A7R9CWA9"/>
<organism evidence="1">
    <name type="scientific">Timema cristinae</name>
    <name type="common">Walking stick</name>
    <dbReference type="NCBI Taxonomy" id="61476"/>
    <lineage>
        <taxon>Eukaryota</taxon>
        <taxon>Metazoa</taxon>
        <taxon>Ecdysozoa</taxon>
        <taxon>Arthropoda</taxon>
        <taxon>Hexapoda</taxon>
        <taxon>Insecta</taxon>
        <taxon>Pterygota</taxon>
        <taxon>Neoptera</taxon>
        <taxon>Polyneoptera</taxon>
        <taxon>Phasmatodea</taxon>
        <taxon>Timematodea</taxon>
        <taxon>Timematoidea</taxon>
        <taxon>Timematidae</taxon>
        <taxon>Timema</taxon>
    </lineage>
</organism>
<accession>A0A7R9CWA9</accession>